<feature type="transmembrane region" description="Helical" evidence="1">
    <location>
        <begin position="141"/>
        <end position="161"/>
    </location>
</feature>
<name>A0AAD4MTI7_9BILA</name>
<keyword evidence="1" id="KW-1133">Transmembrane helix</keyword>
<evidence type="ECO:0000313" key="2">
    <source>
        <dbReference type="EMBL" id="KAI1705287.1"/>
    </source>
</evidence>
<proteinExistence type="predicted"/>
<keyword evidence="1" id="KW-0472">Membrane</keyword>
<dbReference type="EMBL" id="JAKKPZ010000058">
    <property type="protein sequence ID" value="KAI1705287.1"/>
    <property type="molecule type" value="Genomic_DNA"/>
</dbReference>
<dbReference type="AlphaFoldDB" id="A0AAD4MTI7"/>
<accession>A0AAD4MTI7</accession>
<sequence length="162" mass="18769">MLIWSLTSTLLYEHVEENAKCIYNTTNCVYELDVADCCSKLHGTMVCRFEYIKKILCNDLNRAREYLKDNFSPWIPDKSDCGCCNEAATFLHWSNLRLHYSQQNVPDENFTLTNYCDADQVLMPCNATIHKQMDRTTENPINLANIAYATFIYVSFVIVLIL</sequence>
<dbReference type="Proteomes" id="UP001201812">
    <property type="component" value="Unassembled WGS sequence"/>
</dbReference>
<gene>
    <name evidence="2" type="ORF">DdX_13758</name>
</gene>
<comment type="caution">
    <text evidence="2">The sequence shown here is derived from an EMBL/GenBank/DDBJ whole genome shotgun (WGS) entry which is preliminary data.</text>
</comment>
<keyword evidence="3" id="KW-1185">Reference proteome</keyword>
<evidence type="ECO:0000256" key="1">
    <source>
        <dbReference type="SAM" id="Phobius"/>
    </source>
</evidence>
<organism evidence="2 3">
    <name type="scientific">Ditylenchus destructor</name>
    <dbReference type="NCBI Taxonomy" id="166010"/>
    <lineage>
        <taxon>Eukaryota</taxon>
        <taxon>Metazoa</taxon>
        <taxon>Ecdysozoa</taxon>
        <taxon>Nematoda</taxon>
        <taxon>Chromadorea</taxon>
        <taxon>Rhabditida</taxon>
        <taxon>Tylenchina</taxon>
        <taxon>Tylenchomorpha</taxon>
        <taxon>Sphaerularioidea</taxon>
        <taxon>Anguinidae</taxon>
        <taxon>Anguininae</taxon>
        <taxon>Ditylenchus</taxon>
    </lineage>
</organism>
<reference evidence="2" key="1">
    <citation type="submission" date="2022-01" db="EMBL/GenBank/DDBJ databases">
        <title>Genome Sequence Resource for Two Populations of Ditylenchus destructor, the Migratory Endoparasitic Phytonematode.</title>
        <authorList>
            <person name="Zhang H."/>
            <person name="Lin R."/>
            <person name="Xie B."/>
        </authorList>
    </citation>
    <scope>NUCLEOTIDE SEQUENCE</scope>
    <source>
        <strain evidence="2">BazhouSP</strain>
    </source>
</reference>
<keyword evidence="1" id="KW-0812">Transmembrane</keyword>
<protein>
    <submittedName>
        <fullName evidence="2">Uncharacterized protein</fullName>
    </submittedName>
</protein>
<evidence type="ECO:0000313" key="3">
    <source>
        <dbReference type="Proteomes" id="UP001201812"/>
    </source>
</evidence>